<sequence>MLPELIGIDHLHIYVNDKALAEAWYQKVLGFKVVEHLSNRTTSTGPLTLSDTNNRINLAIFERENYSSITSIAFKTNGENFLLWKKRLEDFESLTRCVDHEVSFSLYFNDPFGHNHEITSYEHSYIREHV</sequence>
<dbReference type="InterPro" id="IPR029068">
    <property type="entry name" value="Glyas_Bleomycin-R_OHBP_Dase"/>
</dbReference>
<feature type="domain" description="VOC" evidence="1">
    <location>
        <begin position="7"/>
        <end position="121"/>
    </location>
</feature>
<evidence type="ECO:0000259" key="1">
    <source>
        <dbReference type="PROSITE" id="PS51819"/>
    </source>
</evidence>
<dbReference type="Proteomes" id="UP001239782">
    <property type="component" value="Chromosome"/>
</dbReference>
<dbReference type="AlphaFoldDB" id="A0AA51RR58"/>
<evidence type="ECO:0000313" key="3">
    <source>
        <dbReference type="Proteomes" id="UP001239782"/>
    </source>
</evidence>
<protein>
    <submittedName>
        <fullName evidence="2">VOC family protein</fullName>
    </submittedName>
</protein>
<dbReference type="KEGG" id="plei:Q9312_13060"/>
<proteinExistence type="predicted"/>
<gene>
    <name evidence="2" type="ORF">Q9312_13060</name>
</gene>
<name>A0AA51RR58_9GAMM</name>
<dbReference type="EMBL" id="CP133548">
    <property type="protein sequence ID" value="WMS86148.1"/>
    <property type="molecule type" value="Genomic_DNA"/>
</dbReference>
<organism evidence="2 3">
    <name type="scientific">Pleionea litopenaei</name>
    <dbReference type="NCBI Taxonomy" id="3070815"/>
    <lineage>
        <taxon>Bacteria</taxon>
        <taxon>Pseudomonadati</taxon>
        <taxon>Pseudomonadota</taxon>
        <taxon>Gammaproteobacteria</taxon>
        <taxon>Oceanospirillales</taxon>
        <taxon>Pleioneaceae</taxon>
        <taxon>Pleionea</taxon>
    </lineage>
</organism>
<accession>A0AA51RR58</accession>
<keyword evidence="3" id="KW-1185">Reference proteome</keyword>
<dbReference type="CDD" id="cd06587">
    <property type="entry name" value="VOC"/>
    <property type="match status" value="1"/>
</dbReference>
<evidence type="ECO:0000313" key="2">
    <source>
        <dbReference type="EMBL" id="WMS86148.1"/>
    </source>
</evidence>
<dbReference type="InterPro" id="IPR004360">
    <property type="entry name" value="Glyas_Fos-R_dOase_dom"/>
</dbReference>
<dbReference type="InterPro" id="IPR037523">
    <property type="entry name" value="VOC_core"/>
</dbReference>
<dbReference type="SUPFAM" id="SSF54593">
    <property type="entry name" value="Glyoxalase/Bleomycin resistance protein/Dihydroxybiphenyl dioxygenase"/>
    <property type="match status" value="1"/>
</dbReference>
<dbReference type="Gene3D" id="3.10.180.10">
    <property type="entry name" value="2,3-Dihydroxybiphenyl 1,2-Dioxygenase, domain 1"/>
    <property type="match status" value="1"/>
</dbReference>
<dbReference type="Pfam" id="PF00903">
    <property type="entry name" value="Glyoxalase"/>
    <property type="match status" value="1"/>
</dbReference>
<dbReference type="PROSITE" id="PS51819">
    <property type="entry name" value="VOC"/>
    <property type="match status" value="1"/>
</dbReference>
<dbReference type="RefSeq" id="WP_309201300.1">
    <property type="nucleotide sequence ID" value="NZ_CP133548.1"/>
</dbReference>
<reference evidence="2 3" key="1">
    <citation type="submission" date="2023-08" db="EMBL/GenBank/DDBJ databases">
        <title>Pleionea litopenaei sp. nov., isolated from stomach of juvenile Litopenaeus vannamei.</title>
        <authorList>
            <person name="Rho A.M."/>
            <person name="Hwang C.Y."/>
        </authorList>
    </citation>
    <scope>NUCLEOTIDE SEQUENCE [LARGE SCALE GENOMIC DNA]</scope>
    <source>
        <strain evidence="2 3">HL-JVS1</strain>
    </source>
</reference>